<dbReference type="Gene3D" id="1.10.472.80">
    <property type="entry name" value="Ypt/Rab-GAP domain of gyp1p, domain 3"/>
    <property type="match status" value="1"/>
</dbReference>
<dbReference type="Proteomes" id="UP001381693">
    <property type="component" value="Unassembled WGS sequence"/>
</dbReference>
<protein>
    <recommendedName>
        <fullName evidence="3">Rab-GAP TBC domain-containing protein</fullName>
    </recommendedName>
</protein>
<evidence type="ECO:0000313" key="1">
    <source>
        <dbReference type="EMBL" id="KAK7076874.1"/>
    </source>
</evidence>
<comment type="caution">
    <text evidence="1">The sequence shown here is derived from an EMBL/GenBank/DDBJ whole genome shotgun (WGS) entry which is preliminary data.</text>
</comment>
<evidence type="ECO:0008006" key="3">
    <source>
        <dbReference type="Google" id="ProtNLM"/>
    </source>
</evidence>
<dbReference type="EMBL" id="JAXCGZ010009524">
    <property type="protein sequence ID" value="KAK7076874.1"/>
    <property type="molecule type" value="Genomic_DNA"/>
</dbReference>
<dbReference type="PANTHER" id="PTHR16110:SF1">
    <property type="entry name" value="TBC1 DOMAIN FAMILY MEMBER 19"/>
    <property type="match status" value="1"/>
</dbReference>
<organism evidence="1 2">
    <name type="scientific">Halocaridina rubra</name>
    <name type="common">Hawaiian red shrimp</name>
    <dbReference type="NCBI Taxonomy" id="373956"/>
    <lineage>
        <taxon>Eukaryota</taxon>
        <taxon>Metazoa</taxon>
        <taxon>Ecdysozoa</taxon>
        <taxon>Arthropoda</taxon>
        <taxon>Crustacea</taxon>
        <taxon>Multicrustacea</taxon>
        <taxon>Malacostraca</taxon>
        <taxon>Eumalacostraca</taxon>
        <taxon>Eucarida</taxon>
        <taxon>Decapoda</taxon>
        <taxon>Pleocyemata</taxon>
        <taxon>Caridea</taxon>
        <taxon>Atyoidea</taxon>
        <taxon>Atyidae</taxon>
        <taxon>Halocaridina</taxon>
    </lineage>
</organism>
<proteinExistence type="predicted"/>
<keyword evidence="2" id="KW-1185">Reference proteome</keyword>
<name>A0AAN8XCI4_HALRR</name>
<dbReference type="InterPro" id="IPR042507">
    <property type="entry name" value="TBC1D19"/>
</dbReference>
<gene>
    <name evidence="1" type="ORF">SK128_007934</name>
</gene>
<evidence type="ECO:0000313" key="2">
    <source>
        <dbReference type="Proteomes" id="UP001381693"/>
    </source>
</evidence>
<sequence length="56" mass="6378">MVRGFSGYLIPDQLFHLWDVILAWESVEVLPVLAMAIVSFRRDNLMDVTSQQAAEV</sequence>
<dbReference type="SUPFAM" id="SSF47923">
    <property type="entry name" value="Ypt/Rab-GAP domain of gyp1p"/>
    <property type="match status" value="1"/>
</dbReference>
<dbReference type="AlphaFoldDB" id="A0AAN8XCI4"/>
<reference evidence="1 2" key="1">
    <citation type="submission" date="2023-11" db="EMBL/GenBank/DDBJ databases">
        <title>Halocaridina rubra genome assembly.</title>
        <authorList>
            <person name="Smith C."/>
        </authorList>
    </citation>
    <scope>NUCLEOTIDE SEQUENCE [LARGE SCALE GENOMIC DNA]</scope>
    <source>
        <strain evidence="1">EP-1</strain>
        <tissue evidence="1">Whole</tissue>
    </source>
</reference>
<feature type="non-terminal residue" evidence="1">
    <location>
        <position position="56"/>
    </location>
</feature>
<accession>A0AAN8XCI4</accession>
<dbReference type="InterPro" id="IPR035969">
    <property type="entry name" value="Rab-GAP_TBC_sf"/>
</dbReference>
<dbReference type="PANTHER" id="PTHR16110">
    <property type="entry name" value="TBC1 DOMAIN FAMILY MEMBER 19"/>
    <property type="match status" value="1"/>
</dbReference>